<sequence>MNQTVRVDSLISSPAASFEQPFDMLHACHERMQRMVALLQRLREHMRTHGADEQARDAARDVLRYFERAAPQHHQDEELHVFPPLLAKGDPATRELVGRLQQEHLQMEEHWVVARRVLDAVAAGRLHALAAADEAALDAFSGLYAGHIAAEEQVVYPAAVALLDAGAVQAMGKEMAQRRDAA</sequence>
<gene>
    <name evidence="2" type="ORF">ACFPOE_05825</name>
</gene>
<dbReference type="RefSeq" id="WP_376849078.1">
    <property type="nucleotide sequence ID" value="NZ_JBHSMF010000005.1"/>
</dbReference>
<dbReference type="EMBL" id="JBHSMF010000005">
    <property type="protein sequence ID" value="MFC5497044.1"/>
    <property type="molecule type" value="Genomic_DNA"/>
</dbReference>
<protein>
    <submittedName>
        <fullName evidence="2">Hemerythrin domain-containing protein</fullName>
    </submittedName>
</protein>
<evidence type="ECO:0000259" key="1">
    <source>
        <dbReference type="Pfam" id="PF01814"/>
    </source>
</evidence>
<proteinExistence type="predicted"/>
<dbReference type="Proteomes" id="UP001596037">
    <property type="component" value="Unassembled WGS sequence"/>
</dbReference>
<keyword evidence="3" id="KW-1185">Reference proteome</keyword>
<reference evidence="3" key="1">
    <citation type="journal article" date="2019" name="Int. J. Syst. Evol. Microbiol.">
        <title>The Global Catalogue of Microorganisms (GCM) 10K type strain sequencing project: providing services to taxonomists for standard genome sequencing and annotation.</title>
        <authorList>
            <consortium name="The Broad Institute Genomics Platform"/>
            <consortium name="The Broad Institute Genome Sequencing Center for Infectious Disease"/>
            <person name="Wu L."/>
            <person name="Ma J."/>
        </authorList>
    </citation>
    <scope>NUCLEOTIDE SEQUENCE [LARGE SCALE GENOMIC DNA]</scope>
    <source>
        <strain evidence="3">CCUG 57401</strain>
    </source>
</reference>
<dbReference type="CDD" id="cd12108">
    <property type="entry name" value="Hr-like"/>
    <property type="match status" value="1"/>
</dbReference>
<accession>A0ABW0NAV1</accession>
<dbReference type="Pfam" id="PF01814">
    <property type="entry name" value="Hemerythrin"/>
    <property type="match status" value="1"/>
</dbReference>
<dbReference type="InterPro" id="IPR012312">
    <property type="entry name" value="Hemerythrin-like"/>
</dbReference>
<evidence type="ECO:0000313" key="3">
    <source>
        <dbReference type="Proteomes" id="UP001596037"/>
    </source>
</evidence>
<evidence type="ECO:0000313" key="2">
    <source>
        <dbReference type="EMBL" id="MFC5497044.1"/>
    </source>
</evidence>
<organism evidence="2 3">
    <name type="scientific">Caenimonas terrae</name>
    <dbReference type="NCBI Taxonomy" id="696074"/>
    <lineage>
        <taxon>Bacteria</taxon>
        <taxon>Pseudomonadati</taxon>
        <taxon>Pseudomonadota</taxon>
        <taxon>Betaproteobacteria</taxon>
        <taxon>Burkholderiales</taxon>
        <taxon>Comamonadaceae</taxon>
        <taxon>Caenimonas</taxon>
    </lineage>
</organism>
<dbReference type="Gene3D" id="1.20.120.520">
    <property type="entry name" value="nmb1532 protein domain like"/>
    <property type="match status" value="1"/>
</dbReference>
<feature type="domain" description="Hemerythrin-like" evidence="1">
    <location>
        <begin position="21"/>
        <end position="159"/>
    </location>
</feature>
<name>A0ABW0NAV1_9BURK</name>
<comment type="caution">
    <text evidence="2">The sequence shown here is derived from an EMBL/GenBank/DDBJ whole genome shotgun (WGS) entry which is preliminary data.</text>
</comment>